<dbReference type="InterPro" id="IPR014519">
    <property type="entry name" value="UCP024492"/>
</dbReference>
<sequence>MINLCYTIGHDNRKLKDFSDILKEYNINCIVDIRSVQSNITGDYNGENIKKFLNKLGIYYIPMEKEFDLSKQEFDRNDFEKVRLSEYFTNGIVRIENGIKKGFKIAVMGIEKEPIYCNRGIIVAYALKHRGINLKHIIDKETLKSQIDVEEELLKLYGVRLIKKVAELSIKSIKSNVDLDMDEKDFKNEMIEEAYRVRNAELNKKI</sequence>
<dbReference type="EMBL" id="JBJIAA010000016">
    <property type="protein sequence ID" value="MFL0252274.1"/>
    <property type="molecule type" value="Genomic_DNA"/>
</dbReference>
<organism evidence="1 2">
    <name type="scientific">Clostridium neuense</name>
    <dbReference type="NCBI Taxonomy" id="1728934"/>
    <lineage>
        <taxon>Bacteria</taxon>
        <taxon>Bacillati</taxon>
        <taxon>Bacillota</taxon>
        <taxon>Clostridia</taxon>
        <taxon>Eubacteriales</taxon>
        <taxon>Clostridiaceae</taxon>
        <taxon>Clostridium</taxon>
    </lineage>
</organism>
<evidence type="ECO:0000313" key="2">
    <source>
        <dbReference type="Proteomes" id="UP001623592"/>
    </source>
</evidence>
<dbReference type="PANTHER" id="PTHR39337:SF1">
    <property type="entry name" value="BLR5642 PROTEIN"/>
    <property type="match status" value="1"/>
</dbReference>
<gene>
    <name evidence="1" type="ORF">ACJDT4_17815</name>
</gene>
<reference evidence="1 2" key="1">
    <citation type="submission" date="2024-11" db="EMBL/GenBank/DDBJ databases">
        <authorList>
            <person name="Heng Y.C."/>
            <person name="Lim A.C.H."/>
            <person name="Lee J.K.Y."/>
            <person name="Kittelmann S."/>
        </authorList>
    </citation>
    <scope>NUCLEOTIDE SEQUENCE [LARGE SCALE GENOMIC DNA]</scope>
    <source>
        <strain evidence="1 2">WILCCON 0114</strain>
    </source>
</reference>
<keyword evidence="2" id="KW-1185">Reference proteome</keyword>
<proteinExistence type="predicted"/>
<accession>A0ABW8TIE3</accession>
<name>A0ABW8TIE3_9CLOT</name>
<protein>
    <submittedName>
        <fullName evidence="1">DUF488 family protein</fullName>
    </submittedName>
</protein>
<dbReference type="RefSeq" id="WP_406788931.1">
    <property type="nucleotide sequence ID" value="NZ_JBJIAA010000016.1"/>
</dbReference>
<dbReference type="Pfam" id="PF04343">
    <property type="entry name" value="DUF488"/>
    <property type="match status" value="1"/>
</dbReference>
<evidence type="ECO:0000313" key="1">
    <source>
        <dbReference type="EMBL" id="MFL0252274.1"/>
    </source>
</evidence>
<dbReference type="InterPro" id="IPR007438">
    <property type="entry name" value="DUF488"/>
</dbReference>
<dbReference type="PIRSF" id="PIRSF024492">
    <property type="entry name" value="UCP024492"/>
    <property type="match status" value="1"/>
</dbReference>
<comment type="caution">
    <text evidence="1">The sequence shown here is derived from an EMBL/GenBank/DDBJ whole genome shotgun (WGS) entry which is preliminary data.</text>
</comment>
<dbReference type="Proteomes" id="UP001623592">
    <property type="component" value="Unassembled WGS sequence"/>
</dbReference>
<dbReference type="PANTHER" id="PTHR39337">
    <property type="entry name" value="BLR5642 PROTEIN"/>
    <property type="match status" value="1"/>
</dbReference>